<evidence type="ECO:0000313" key="2">
    <source>
        <dbReference type="EMBL" id="RGM12322.1"/>
    </source>
</evidence>
<dbReference type="PANTHER" id="PTHR30153:SF2">
    <property type="entry name" value="REPLICATIVE DNA HELICASE"/>
    <property type="match status" value="1"/>
</dbReference>
<comment type="caution">
    <text evidence="2">The sequence shown here is derived from an EMBL/GenBank/DDBJ whole genome shotgun (WGS) entry which is preliminary data.</text>
</comment>
<reference evidence="2 3" key="1">
    <citation type="submission" date="2018-08" db="EMBL/GenBank/DDBJ databases">
        <title>A genome reference for cultivated species of the human gut microbiota.</title>
        <authorList>
            <person name="Zou Y."/>
            <person name="Xue W."/>
            <person name="Luo G."/>
        </authorList>
    </citation>
    <scope>NUCLEOTIDE SEQUENCE [LARGE SCALE GENOMIC DNA]</scope>
    <source>
        <strain evidence="2 3">TF03-6</strain>
    </source>
</reference>
<dbReference type="Proteomes" id="UP000261223">
    <property type="component" value="Unassembled WGS sequence"/>
</dbReference>
<dbReference type="GO" id="GO:0003678">
    <property type="term" value="F:DNA helicase activity"/>
    <property type="evidence" value="ECO:0007669"/>
    <property type="project" value="InterPro"/>
</dbReference>
<dbReference type="InterPro" id="IPR027417">
    <property type="entry name" value="P-loop_NTPase"/>
</dbReference>
<keyword evidence="2" id="KW-0378">Hydrolase</keyword>
<dbReference type="GO" id="GO:0005829">
    <property type="term" value="C:cytosol"/>
    <property type="evidence" value="ECO:0007669"/>
    <property type="project" value="TreeGrafter"/>
</dbReference>
<dbReference type="RefSeq" id="WP_117742035.1">
    <property type="nucleotide sequence ID" value="NZ_QSSV01000015.1"/>
</dbReference>
<proteinExistence type="predicted"/>
<organism evidence="2 3">
    <name type="scientific">Bacteroides stercoris</name>
    <dbReference type="NCBI Taxonomy" id="46506"/>
    <lineage>
        <taxon>Bacteria</taxon>
        <taxon>Pseudomonadati</taxon>
        <taxon>Bacteroidota</taxon>
        <taxon>Bacteroidia</taxon>
        <taxon>Bacteroidales</taxon>
        <taxon>Bacteroidaceae</taxon>
        <taxon>Bacteroides</taxon>
    </lineage>
</organism>
<gene>
    <name evidence="2" type="ORF">DXC34_11815</name>
</gene>
<dbReference type="Pfam" id="PF03796">
    <property type="entry name" value="DnaB_C"/>
    <property type="match status" value="1"/>
</dbReference>
<dbReference type="SUPFAM" id="SSF52540">
    <property type="entry name" value="P-loop containing nucleoside triphosphate hydrolases"/>
    <property type="match status" value="1"/>
</dbReference>
<sequence length="285" mass="32548">MKCFGRNGLEGTKKPNIKSGFPELDKITNGWNNGDLIVIASRPAIGKTAFGVSLLREITVKNRIPTAFFSLEMSSNQAISRFRMALSKVDGAKIMVYDNGYTDALNEEEKRRLEDAEKQMDIAPIYLDDSPSLSIHELSQQAIRLVSDFQIKLIIVDYLQLMNAGLLFSDRNEEMAYIIRRLKALAKDLNIPIIVFSSVYRRESREEIDGIRPQLRDLRFDAIEQDADMICFIHRPEFYRIYNDINGNDLHGKAEIIVAKNRNGNRGDVLLKFNGEYSSFDNLDE</sequence>
<dbReference type="CDD" id="cd00984">
    <property type="entry name" value="DnaB_C"/>
    <property type="match status" value="1"/>
</dbReference>
<accession>A0A3E4UM15</accession>
<dbReference type="InterPro" id="IPR007694">
    <property type="entry name" value="DNA_helicase_DnaB-like_C"/>
</dbReference>
<dbReference type="GO" id="GO:0006260">
    <property type="term" value="P:DNA replication"/>
    <property type="evidence" value="ECO:0007669"/>
    <property type="project" value="InterPro"/>
</dbReference>
<keyword evidence="2" id="KW-0547">Nucleotide-binding</keyword>
<dbReference type="EMBL" id="QSSV01000015">
    <property type="protein sequence ID" value="RGM12322.1"/>
    <property type="molecule type" value="Genomic_DNA"/>
</dbReference>
<name>A0A3E4UM15_BACSE</name>
<keyword evidence="2" id="KW-0067">ATP-binding</keyword>
<evidence type="ECO:0000259" key="1">
    <source>
        <dbReference type="PROSITE" id="PS51199"/>
    </source>
</evidence>
<dbReference type="PROSITE" id="PS51199">
    <property type="entry name" value="SF4_HELICASE"/>
    <property type="match status" value="1"/>
</dbReference>
<keyword evidence="2" id="KW-0347">Helicase</keyword>
<feature type="domain" description="SF4 helicase" evidence="1">
    <location>
        <begin position="10"/>
        <end position="285"/>
    </location>
</feature>
<protein>
    <submittedName>
        <fullName evidence="2">Helicase DnaB</fullName>
    </submittedName>
</protein>
<dbReference type="GO" id="GO:0005524">
    <property type="term" value="F:ATP binding"/>
    <property type="evidence" value="ECO:0007669"/>
    <property type="project" value="InterPro"/>
</dbReference>
<dbReference type="AlphaFoldDB" id="A0A3E4UM15"/>
<dbReference type="Gene3D" id="3.40.50.300">
    <property type="entry name" value="P-loop containing nucleotide triphosphate hydrolases"/>
    <property type="match status" value="1"/>
</dbReference>
<evidence type="ECO:0000313" key="3">
    <source>
        <dbReference type="Proteomes" id="UP000261223"/>
    </source>
</evidence>
<dbReference type="PANTHER" id="PTHR30153">
    <property type="entry name" value="REPLICATIVE DNA HELICASE DNAB"/>
    <property type="match status" value="1"/>
</dbReference>